<evidence type="ECO:0000256" key="1">
    <source>
        <dbReference type="ARBA" id="ARBA00004479"/>
    </source>
</evidence>
<dbReference type="GO" id="GO:0016020">
    <property type="term" value="C:membrane"/>
    <property type="evidence" value="ECO:0007669"/>
    <property type="project" value="UniProtKB-SubCell"/>
</dbReference>
<dbReference type="OrthoDB" id="4062651at2759"/>
<dbReference type="AlphaFoldDB" id="A0A7J9I9L7"/>
<dbReference type="GO" id="GO:0005524">
    <property type="term" value="F:ATP binding"/>
    <property type="evidence" value="ECO:0007669"/>
    <property type="project" value="InterPro"/>
</dbReference>
<dbReference type="EMBL" id="JABFAD010324620">
    <property type="protein sequence ID" value="MBA0818822.1"/>
    <property type="molecule type" value="Genomic_DNA"/>
</dbReference>
<proteinExistence type="predicted"/>
<dbReference type="InterPro" id="IPR001245">
    <property type="entry name" value="Ser-Thr/Tyr_kinase_cat_dom"/>
</dbReference>
<dbReference type="InterPro" id="IPR000719">
    <property type="entry name" value="Prot_kinase_dom"/>
</dbReference>
<keyword evidence="4" id="KW-1185">Reference proteome</keyword>
<dbReference type="GO" id="GO:0004672">
    <property type="term" value="F:protein kinase activity"/>
    <property type="evidence" value="ECO:0007669"/>
    <property type="project" value="InterPro"/>
</dbReference>
<comment type="caution">
    <text evidence="3">The sequence shown here is derived from an EMBL/GenBank/DDBJ whole genome shotgun (WGS) entry which is preliminary data.</text>
</comment>
<organism evidence="3 4">
    <name type="scientific">Gossypium harknessii</name>
    <dbReference type="NCBI Taxonomy" id="34285"/>
    <lineage>
        <taxon>Eukaryota</taxon>
        <taxon>Viridiplantae</taxon>
        <taxon>Streptophyta</taxon>
        <taxon>Embryophyta</taxon>
        <taxon>Tracheophyta</taxon>
        <taxon>Spermatophyta</taxon>
        <taxon>Magnoliopsida</taxon>
        <taxon>eudicotyledons</taxon>
        <taxon>Gunneridae</taxon>
        <taxon>Pentapetalae</taxon>
        <taxon>rosids</taxon>
        <taxon>malvids</taxon>
        <taxon>Malvales</taxon>
        <taxon>Malvaceae</taxon>
        <taxon>Malvoideae</taxon>
        <taxon>Gossypium</taxon>
    </lineage>
</organism>
<accession>A0A7J9I9L7</accession>
<sequence>YGYTCKVDEKSDVYSFGVVLLELVTGKKPIEPEYGENKDIVSWVGSNLKGKESVLSIVDPKIPHAFKEDAMKVLKIAILCTTTLPALRPTMRRVVQMLKEAEPYRLVGLVIGKDSDPKEKENH</sequence>
<dbReference type="Pfam" id="PF07714">
    <property type="entry name" value="PK_Tyr_Ser-Thr"/>
    <property type="match status" value="1"/>
</dbReference>
<feature type="non-terminal residue" evidence="3">
    <location>
        <position position="1"/>
    </location>
</feature>
<dbReference type="Gene3D" id="1.10.510.10">
    <property type="entry name" value="Transferase(Phosphotransferase) domain 1"/>
    <property type="match status" value="1"/>
</dbReference>
<evidence type="ECO:0000313" key="4">
    <source>
        <dbReference type="Proteomes" id="UP000593560"/>
    </source>
</evidence>
<dbReference type="SUPFAM" id="SSF56112">
    <property type="entry name" value="Protein kinase-like (PK-like)"/>
    <property type="match status" value="1"/>
</dbReference>
<name>A0A7J9I9L7_9ROSI</name>
<protein>
    <recommendedName>
        <fullName evidence="2">Protein kinase domain-containing protein</fullName>
    </recommendedName>
</protein>
<dbReference type="InterPro" id="IPR051824">
    <property type="entry name" value="LRR_Rcpt-Like_S/T_Kinase"/>
</dbReference>
<reference evidence="3 4" key="1">
    <citation type="journal article" date="2019" name="Genome Biol. Evol.">
        <title>Insights into the evolution of the New World diploid cottons (Gossypium, subgenus Houzingenia) based on genome sequencing.</title>
        <authorList>
            <person name="Grover C.E."/>
            <person name="Arick M.A. 2nd"/>
            <person name="Thrash A."/>
            <person name="Conover J.L."/>
            <person name="Sanders W.S."/>
            <person name="Peterson D.G."/>
            <person name="Frelichowski J.E."/>
            <person name="Scheffler J.A."/>
            <person name="Scheffler B.E."/>
            <person name="Wendel J.F."/>
        </authorList>
    </citation>
    <scope>NUCLEOTIDE SEQUENCE [LARGE SCALE GENOMIC DNA]</scope>
    <source>
        <strain evidence="3">0</strain>
        <tissue evidence="3">Leaf</tissue>
    </source>
</reference>
<dbReference type="PANTHER" id="PTHR48006:SF92">
    <property type="entry name" value="LRR RECEPTOR-LIKE SERINE_THREONINE-PROTEIN KINASE GSO1"/>
    <property type="match status" value="1"/>
</dbReference>
<dbReference type="Proteomes" id="UP000593560">
    <property type="component" value="Unassembled WGS sequence"/>
</dbReference>
<dbReference type="PROSITE" id="PS50011">
    <property type="entry name" value="PROTEIN_KINASE_DOM"/>
    <property type="match status" value="1"/>
</dbReference>
<comment type="subcellular location">
    <subcellularLocation>
        <location evidence="1">Membrane</location>
        <topology evidence="1">Single-pass type I membrane protein</topology>
    </subcellularLocation>
</comment>
<evidence type="ECO:0000313" key="3">
    <source>
        <dbReference type="EMBL" id="MBA0818822.1"/>
    </source>
</evidence>
<gene>
    <name evidence="3" type="ORF">Gohar_019485</name>
</gene>
<dbReference type="InterPro" id="IPR011009">
    <property type="entry name" value="Kinase-like_dom_sf"/>
</dbReference>
<feature type="domain" description="Protein kinase" evidence="2">
    <location>
        <begin position="1"/>
        <end position="105"/>
    </location>
</feature>
<evidence type="ECO:0000259" key="2">
    <source>
        <dbReference type="PROSITE" id="PS50011"/>
    </source>
</evidence>
<dbReference type="PANTHER" id="PTHR48006">
    <property type="entry name" value="LEUCINE-RICH REPEAT-CONTAINING PROTEIN DDB_G0281931-RELATED"/>
    <property type="match status" value="1"/>
</dbReference>